<gene>
    <name evidence="1" type="ORF">EV182_008896</name>
</gene>
<evidence type="ECO:0000313" key="2">
    <source>
        <dbReference type="Proteomes" id="UP001145114"/>
    </source>
</evidence>
<dbReference type="Proteomes" id="UP001145114">
    <property type="component" value="Unassembled WGS sequence"/>
</dbReference>
<reference evidence="1" key="1">
    <citation type="submission" date="2022-06" db="EMBL/GenBank/DDBJ databases">
        <title>Phylogenomic reconstructions and comparative analyses of Kickxellomycotina fungi.</title>
        <authorList>
            <person name="Reynolds N.K."/>
            <person name="Stajich J.E."/>
            <person name="Barry K."/>
            <person name="Grigoriev I.V."/>
            <person name="Crous P."/>
            <person name="Smith M.E."/>
        </authorList>
    </citation>
    <scope>NUCLEOTIDE SEQUENCE</scope>
    <source>
        <strain evidence="1">RSA 2271</strain>
    </source>
</reference>
<accession>A0ACC1H756</accession>
<keyword evidence="2" id="KW-1185">Reference proteome</keyword>
<evidence type="ECO:0000313" key="1">
    <source>
        <dbReference type="EMBL" id="KAJ1669139.1"/>
    </source>
</evidence>
<feature type="non-terminal residue" evidence="1">
    <location>
        <position position="1"/>
    </location>
</feature>
<feature type="non-terminal residue" evidence="1">
    <location>
        <position position="98"/>
    </location>
</feature>
<dbReference type="EMBL" id="JAMZIH010010156">
    <property type="protein sequence ID" value="KAJ1669139.1"/>
    <property type="molecule type" value="Genomic_DNA"/>
</dbReference>
<proteinExistence type="predicted"/>
<protein>
    <submittedName>
        <fullName evidence="1">Uncharacterized protein</fullName>
    </submittedName>
</protein>
<comment type="caution">
    <text evidence="1">The sequence shown here is derived from an EMBL/GenBank/DDBJ whole genome shotgun (WGS) entry which is preliminary data.</text>
</comment>
<sequence length="98" mass="10972">GSIPDAMDLSIHGYRLVYSILKGLARRLGSKRQGSDSDDPFMTKPAPQKDSANGIDDLPFEAVSSSHHWELQYWIFKLLAIIIEVYTVQGSAPEVDYF</sequence>
<organism evidence="1 2">
    <name type="scientific">Spiromyces aspiralis</name>
    <dbReference type="NCBI Taxonomy" id="68401"/>
    <lineage>
        <taxon>Eukaryota</taxon>
        <taxon>Fungi</taxon>
        <taxon>Fungi incertae sedis</taxon>
        <taxon>Zoopagomycota</taxon>
        <taxon>Kickxellomycotina</taxon>
        <taxon>Kickxellomycetes</taxon>
        <taxon>Kickxellales</taxon>
        <taxon>Kickxellaceae</taxon>
        <taxon>Spiromyces</taxon>
    </lineage>
</organism>
<name>A0ACC1H756_9FUNG</name>